<reference evidence="3 4" key="1">
    <citation type="journal article" date="2022" name="G3 (Bethesda)">
        <title>Whole-genome sequence and methylome profiling of the almond [Prunus dulcis (Mill.) D.A. Webb] cultivar 'Nonpareil'.</title>
        <authorList>
            <person name="D'Amico-Willman K.M."/>
            <person name="Ouma W.Z."/>
            <person name="Meulia T."/>
            <person name="Sideli G.M."/>
            <person name="Gradziel T.M."/>
            <person name="Fresnedo-Ramirez J."/>
        </authorList>
    </citation>
    <scope>NUCLEOTIDE SEQUENCE [LARGE SCALE GENOMIC DNA]</scope>
    <source>
        <strain evidence="3">Clone GOH B32 T37-40</strain>
    </source>
</reference>
<protein>
    <recommendedName>
        <fullName evidence="5">Transposable element protein</fullName>
    </recommendedName>
</protein>
<feature type="domain" description="DUF4216" evidence="1">
    <location>
        <begin position="411"/>
        <end position="460"/>
    </location>
</feature>
<dbReference type="Pfam" id="PF13960">
    <property type="entry name" value="DUF4218"/>
    <property type="match status" value="1"/>
</dbReference>
<dbReference type="AlphaFoldDB" id="A0AAD4Z9A7"/>
<dbReference type="InterPro" id="IPR025452">
    <property type="entry name" value="DUF4218"/>
</dbReference>
<proteinExistence type="predicted"/>
<accession>A0AAD4Z9A7</accession>
<evidence type="ECO:0000313" key="4">
    <source>
        <dbReference type="Proteomes" id="UP001054821"/>
    </source>
</evidence>
<evidence type="ECO:0000259" key="2">
    <source>
        <dbReference type="Pfam" id="PF13960"/>
    </source>
</evidence>
<feature type="domain" description="DUF4218" evidence="2">
    <location>
        <begin position="144"/>
        <end position="249"/>
    </location>
</feature>
<name>A0AAD4Z9A7_PRUDU</name>
<organism evidence="3 4">
    <name type="scientific">Prunus dulcis</name>
    <name type="common">Almond</name>
    <name type="synonym">Amygdalus dulcis</name>
    <dbReference type="NCBI Taxonomy" id="3755"/>
    <lineage>
        <taxon>Eukaryota</taxon>
        <taxon>Viridiplantae</taxon>
        <taxon>Streptophyta</taxon>
        <taxon>Embryophyta</taxon>
        <taxon>Tracheophyta</taxon>
        <taxon>Spermatophyta</taxon>
        <taxon>Magnoliopsida</taxon>
        <taxon>eudicotyledons</taxon>
        <taxon>Gunneridae</taxon>
        <taxon>Pentapetalae</taxon>
        <taxon>rosids</taxon>
        <taxon>fabids</taxon>
        <taxon>Rosales</taxon>
        <taxon>Rosaceae</taxon>
        <taxon>Amygdaloideae</taxon>
        <taxon>Amygdaleae</taxon>
        <taxon>Prunus</taxon>
    </lineage>
</organism>
<evidence type="ECO:0000313" key="3">
    <source>
        <dbReference type="EMBL" id="KAI5338317.1"/>
    </source>
</evidence>
<evidence type="ECO:0008006" key="5">
    <source>
        <dbReference type="Google" id="ProtNLM"/>
    </source>
</evidence>
<comment type="caution">
    <text evidence="3">The sequence shown here is derived from an EMBL/GenBank/DDBJ whole genome shotgun (WGS) entry which is preliminary data.</text>
</comment>
<dbReference type="EMBL" id="JAJFAZ020000003">
    <property type="protein sequence ID" value="KAI5338317.1"/>
    <property type="molecule type" value="Genomic_DNA"/>
</dbReference>
<keyword evidence="4" id="KW-1185">Reference proteome</keyword>
<dbReference type="Pfam" id="PF13952">
    <property type="entry name" value="DUF4216"/>
    <property type="match status" value="1"/>
</dbReference>
<dbReference type="InterPro" id="IPR025312">
    <property type="entry name" value="DUF4216"/>
</dbReference>
<evidence type="ECO:0000259" key="1">
    <source>
        <dbReference type="Pfam" id="PF13952"/>
    </source>
</evidence>
<dbReference type="PANTHER" id="PTHR48258">
    <property type="entry name" value="DUF4218 DOMAIN-CONTAINING PROTEIN-RELATED"/>
    <property type="match status" value="1"/>
</dbReference>
<dbReference type="Proteomes" id="UP001054821">
    <property type="component" value="Chromosome 3"/>
</dbReference>
<sequence>MVEDINYIWGSKNGGSVGEIDGDRVCWKKKSKFFDLEYWKYLHVRHVLDVMHIEKNVCDSIIGTLLEIPEKNKYGIAARLDLLNMGVKTYLQPEYGQRHSRLLGLKSHDCHTLMQQLLPISILSVLEKPARYAVTRLCFFFNAICAKTVDVSKLDKLEEDVVVTLCLLEKYFPPSFFDILVHLVVHLAREVRLCGPVYFRWMYPFERYMKVLKWYVQNRTDSEGCIAERYIAEEVVEFCTEHLSDASTVGVPSSQKMGVSKPLSRCTVSLVDRDLLNQAHLYVLENTEEVLPYIEEHMIHIKTTDPKFRKRTKWLQDKHNSTFIQWLHFKVQSELNGEEHNGLSENLGWLAACLSMAVPSYRSYLINGVKFNTKAQDDVRTVQNSGVYLLAHTMQVASAKDKNPIVSNMDNTSGLVVDELGFTLVDLSKIGHRNDQFVMAFQVKQVFYVDDPMHRGWSVVLSMLNRECNDVIGDDVLGDTRIECEPFTRGIPNVDTFDDLVALRLCRRCQKNEMIVMRQIVALNVLEE</sequence>
<dbReference type="PANTHER" id="PTHR48258:SF9">
    <property type="entry name" value="OS01G0348150 PROTEIN"/>
    <property type="match status" value="1"/>
</dbReference>
<gene>
    <name evidence="3" type="ORF">L3X38_017588</name>
</gene>